<name>A0A9C7GA00_9BACI</name>
<evidence type="ECO:0000256" key="5">
    <source>
        <dbReference type="SAM" id="Phobius"/>
    </source>
</evidence>
<keyword evidence="8" id="KW-1185">Reference proteome</keyword>
<evidence type="ECO:0000313" key="8">
    <source>
        <dbReference type="Proteomes" id="UP000789845"/>
    </source>
</evidence>
<dbReference type="GO" id="GO:0016740">
    <property type="term" value="F:transferase activity"/>
    <property type="evidence" value="ECO:0007669"/>
    <property type="project" value="UniProtKB-KW"/>
</dbReference>
<feature type="transmembrane region" description="Helical" evidence="5">
    <location>
        <begin position="20"/>
        <end position="43"/>
    </location>
</feature>
<comment type="caution">
    <text evidence="7">The sequence shown here is derived from an EMBL/GenBank/DDBJ whole genome shotgun (WGS) entry which is preliminary data.</text>
</comment>
<feature type="domain" description="Cell envelope-related transcriptional attenuator" evidence="6">
    <location>
        <begin position="94"/>
        <end position="242"/>
    </location>
</feature>
<evidence type="ECO:0000313" key="7">
    <source>
        <dbReference type="EMBL" id="CAG9608473.1"/>
    </source>
</evidence>
<accession>A0A9C7GA00</accession>
<dbReference type="InterPro" id="IPR004474">
    <property type="entry name" value="LytR_CpsA_psr"/>
</dbReference>
<evidence type="ECO:0000256" key="3">
    <source>
        <dbReference type="ARBA" id="ARBA00022968"/>
    </source>
</evidence>
<dbReference type="InterPro" id="IPR050922">
    <property type="entry name" value="LytR/CpsA/Psr_CW_biosynth"/>
</dbReference>
<dbReference type="Proteomes" id="UP000789845">
    <property type="component" value="Unassembled WGS sequence"/>
</dbReference>
<keyword evidence="2 5" id="KW-0812">Transmembrane</keyword>
<dbReference type="AlphaFoldDB" id="A0A9C7GA00"/>
<evidence type="ECO:0000259" key="6">
    <source>
        <dbReference type="Pfam" id="PF03816"/>
    </source>
</evidence>
<keyword evidence="4 5" id="KW-1133">Transmembrane helix</keyword>
<keyword evidence="5" id="KW-0472">Membrane</keyword>
<evidence type="ECO:0000256" key="4">
    <source>
        <dbReference type="ARBA" id="ARBA00022989"/>
    </source>
</evidence>
<dbReference type="RefSeq" id="WP_230496709.1">
    <property type="nucleotide sequence ID" value="NZ_CAKJTG010000010.1"/>
</dbReference>
<dbReference type="EC" id="2.7.8.-" evidence="7"/>
<sequence>MSLERRSLKLQKKKKGRKKWIYWIVAPLLVLLFAGGVYATYLYNKAETAMGNSYKPVDRTSSKREKKVDPAFDNITVLFAGLDESKKRGEKALRTDALMLATFNQKQKSVKLLSIPRDSYVYIPSKGREDKINHAYGKGGITSTMETVEELLDIPVDYYVKMNFEAFIDVVEALGGIDVDVTKAIDEMDSQDRHHAIQLQPGFQTLNGEEALAYARTRKIDSDIERGKRQQEVIKSIINKASSAKSITKYGNVIEAVGENMETDLSFNEMKSFIDYATAGNQLNVESLTLAGSNSRISGIYYYQLDQTALEQVKSTLKSQLEFGKVDINTTPTLSENSNS</sequence>
<dbReference type="PANTHER" id="PTHR33392">
    <property type="entry name" value="POLYISOPRENYL-TEICHOIC ACID--PEPTIDOGLYCAN TEICHOIC ACID TRANSFERASE TAGU"/>
    <property type="match status" value="1"/>
</dbReference>
<dbReference type="EMBL" id="CAKJTG010000010">
    <property type="protein sequence ID" value="CAG9608473.1"/>
    <property type="molecule type" value="Genomic_DNA"/>
</dbReference>
<reference evidence="7" key="1">
    <citation type="submission" date="2021-10" db="EMBL/GenBank/DDBJ databases">
        <authorList>
            <person name="Criscuolo A."/>
        </authorList>
    </citation>
    <scope>NUCLEOTIDE SEQUENCE</scope>
    <source>
        <strain evidence="7">CIP111885</strain>
    </source>
</reference>
<gene>
    <name evidence="7" type="primary">tagT</name>
    <name evidence="7" type="ORF">NEOCIP111885_02167</name>
</gene>
<evidence type="ECO:0000256" key="2">
    <source>
        <dbReference type="ARBA" id="ARBA00022692"/>
    </source>
</evidence>
<evidence type="ECO:0000256" key="1">
    <source>
        <dbReference type="ARBA" id="ARBA00006068"/>
    </source>
</evidence>
<dbReference type="GO" id="GO:0071555">
    <property type="term" value="P:cell wall organization"/>
    <property type="evidence" value="ECO:0007669"/>
    <property type="project" value="UniProtKB-KW"/>
</dbReference>
<dbReference type="PANTHER" id="PTHR33392:SF3">
    <property type="entry name" value="POLYISOPRENYL-TEICHOIC ACID--PEPTIDOGLYCAN TEICHOIC ACID TRANSFERASE TAGT"/>
    <property type="match status" value="1"/>
</dbReference>
<dbReference type="Pfam" id="PF03816">
    <property type="entry name" value="LytR_cpsA_psr"/>
    <property type="match status" value="1"/>
</dbReference>
<comment type="similarity">
    <text evidence="1">Belongs to the LytR/CpsA/Psr (LCP) family.</text>
</comment>
<protein>
    <submittedName>
        <fullName evidence="7">Polyisoprenyl-teichoic acid--peptidoglycan teichoic acid transferase TagT</fullName>
        <ecNumber evidence="7">2.7.8.-</ecNumber>
    </submittedName>
</protein>
<keyword evidence="3" id="KW-0735">Signal-anchor</keyword>
<organism evidence="7 8">
    <name type="scientific">Pseudoneobacillus rhizosphaerae</name>
    <dbReference type="NCBI Taxonomy" id="2880968"/>
    <lineage>
        <taxon>Bacteria</taxon>
        <taxon>Bacillati</taxon>
        <taxon>Bacillota</taxon>
        <taxon>Bacilli</taxon>
        <taxon>Bacillales</taxon>
        <taxon>Bacillaceae</taxon>
        <taxon>Pseudoneobacillus</taxon>
    </lineage>
</organism>
<dbReference type="Gene3D" id="3.40.630.190">
    <property type="entry name" value="LCP protein"/>
    <property type="match status" value="1"/>
</dbReference>
<proteinExistence type="inferred from homology"/>
<dbReference type="NCBIfam" id="TIGR00350">
    <property type="entry name" value="lytR_cpsA_psr"/>
    <property type="match status" value="1"/>
</dbReference>
<keyword evidence="7" id="KW-0808">Transferase</keyword>